<dbReference type="Gene3D" id="1.10.238.10">
    <property type="entry name" value="EF-hand"/>
    <property type="match status" value="1"/>
</dbReference>
<dbReference type="PANTHER" id="PTHR11003">
    <property type="entry name" value="POTASSIUM CHANNEL, SUBFAMILY K"/>
    <property type="match status" value="1"/>
</dbReference>
<organism evidence="11">
    <name type="scientific">Craspedostauros australis</name>
    <dbReference type="NCBI Taxonomy" id="1486917"/>
    <lineage>
        <taxon>Eukaryota</taxon>
        <taxon>Sar</taxon>
        <taxon>Stramenopiles</taxon>
        <taxon>Ochrophyta</taxon>
        <taxon>Bacillariophyta</taxon>
        <taxon>Bacillariophyceae</taxon>
        <taxon>Bacillariophycidae</taxon>
        <taxon>Naviculales</taxon>
        <taxon>Naviculaceae</taxon>
        <taxon>Craspedostauros</taxon>
    </lineage>
</organism>
<sequence length="251" mass="27689">MLFVVFLSLLGIIILGIFLGIFGTLIFEQHENMIEERMADARKVVLNAVQEVTEEGTVIIDTKPSTNTASGNKLQSTQRTTTIGKVCSIIALELPVILVLILLAIPICLNEPWSFVESIYWCTITGTTIGFGDLSPGNELTRVLCILYIPLAVAVMGEFLGRIAGIFFETKADAFEDRFLGRSMTLVDLHRMDTDHDGKVSEGEFLSHMLVALQKVDKEDIDELKALFRSFDISKTGFINKADIAAGKAKE</sequence>
<dbReference type="Gene3D" id="1.10.287.70">
    <property type="match status" value="1"/>
</dbReference>
<dbReference type="InterPro" id="IPR011992">
    <property type="entry name" value="EF-hand-dom_pair"/>
</dbReference>
<evidence type="ECO:0000256" key="6">
    <source>
        <dbReference type="ARBA" id="ARBA00023065"/>
    </source>
</evidence>
<evidence type="ECO:0000256" key="8">
    <source>
        <dbReference type="ARBA" id="ARBA00023303"/>
    </source>
</evidence>
<feature type="transmembrane region" description="Helical" evidence="9">
    <location>
        <begin position="86"/>
        <end position="107"/>
    </location>
</feature>
<keyword evidence="8" id="KW-0407">Ion channel</keyword>
<keyword evidence="5 9" id="KW-1133">Transmembrane helix</keyword>
<dbReference type="InterPro" id="IPR002048">
    <property type="entry name" value="EF_hand_dom"/>
</dbReference>
<protein>
    <recommendedName>
        <fullName evidence="10">EF-hand domain-containing protein</fullName>
    </recommendedName>
</protein>
<evidence type="ECO:0000313" key="11">
    <source>
        <dbReference type="EMBL" id="CAD8340734.1"/>
    </source>
</evidence>
<evidence type="ECO:0000259" key="10">
    <source>
        <dbReference type="PROSITE" id="PS50222"/>
    </source>
</evidence>
<feature type="transmembrane region" description="Helical" evidence="9">
    <location>
        <begin position="140"/>
        <end position="161"/>
    </location>
</feature>
<evidence type="ECO:0000256" key="4">
    <source>
        <dbReference type="ARBA" id="ARBA00022837"/>
    </source>
</evidence>
<dbReference type="GO" id="GO:0005886">
    <property type="term" value="C:plasma membrane"/>
    <property type="evidence" value="ECO:0007669"/>
    <property type="project" value="TreeGrafter"/>
</dbReference>
<dbReference type="PANTHER" id="PTHR11003:SF291">
    <property type="entry name" value="IP11374P"/>
    <property type="match status" value="1"/>
</dbReference>
<evidence type="ECO:0000256" key="7">
    <source>
        <dbReference type="ARBA" id="ARBA00023136"/>
    </source>
</evidence>
<keyword evidence="3 9" id="KW-0812">Transmembrane</keyword>
<evidence type="ECO:0000256" key="9">
    <source>
        <dbReference type="SAM" id="Phobius"/>
    </source>
</evidence>
<feature type="transmembrane region" description="Helical" evidence="9">
    <location>
        <begin position="6"/>
        <end position="27"/>
    </location>
</feature>
<evidence type="ECO:0000256" key="3">
    <source>
        <dbReference type="ARBA" id="ARBA00022692"/>
    </source>
</evidence>
<evidence type="ECO:0000256" key="2">
    <source>
        <dbReference type="ARBA" id="ARBA00022448"/>
    </source>
</evidence>
<dbReference type="SUPFAM" id="SSF81324">
    <property type="entry name" value="Voltage-gated potassium channels"/>
    <property type="match status" value="1"/>
</dbReference>
<dbReference type="Pfam" id="PF07885">
    <property type="entry name" value="Ion_trans_2"/>
    <property type="match status" value="1"/>
</dbReference>
<keyword evidence="4" id="KW-0106">Calcium</keyword>
<keyword evidence="6" id="KW-0406">Ion transport</keyword>
<accession>A0A7S0F4W3</accession>
<dbReference type="PROSITE" id="PS00018">
    <property type="entry name" value="EF_HAND_1"/>
    <property type="match status" value="2"/>
</dbReference>
<dbReference type="GO" id="GO:0030322">
    <property type="term" value="P:stabilization of membrane potential"/>
    <property type="evidence" value="ECO:0007669"/>
    <property type="project" value="TreeGrafter"/>
</dbReference>
<dbReference type="PROSITE" id="PS50222">
    <property type="entry name" value="EF_HAND_2"/>
    <property type="match status" value="2"/>
</dbReference>
<dbReference type="GO" id="GO:0015271">
    <property type="term" value="F:outward rectifier potassium channel activity"/>
    <property type="evidence" value="ECO:0007669"/>
    <property type="project" value="TreeGrafter"/>
</dbReference>
<dbReference type="SUPFAM" id="SSF47473">
    <property type="entry name" value="EF-hand"/>
    <property type="match status" value="1"/>
</dbReference>
<keyword evidence="7 9" id="KW-0472">Membrane</keyword>
<feature type="domain" description="EF-hand" evidence="10">
    <location>
        <begin position="190"/>
        <end position="215"/>
    </location>
</feature>
<dbReference type="GO" id="GO:0005509">
    <property type="term" value="F:calcium ion binding"/>
    <property type="evidence" value="ECO:0007669"/>
    <property type="project" value="InterPro"/>
</dbReference>
<name>A0A7S0F4W3_9STRA</name>
<evidence type="ECO:0000256" key="1">
    <source>
        <dbReference type="ARBA" id="ARBA00004141"/>
    </source>
</evidence>
<dbReference type="EMBL" id="HBEF01020812">
    <property type="protein sequence ID" value="CAD8340734.1"/>
    <property type="molecule type" value="Transcribed_RNA"/>
</dbReference>
<dbReference type="InterPro" id="IPR003280">
    <property type="entry name" value="2pore_dom_K_chnl"/>
</dbReference>
<keyword evidence="2" id="KW-0813">Transport</keyword>
<evidence type="ECO:0000256" key="5">
    <source>
        <dbReference type="ARBA" id="ARBA00022989"/>
    </source>
</evidence>
<gene>
    <name evidence="11" type="ORF">CAUS1442_LOCUS12869</name>
</gene>
<proteinExistence type="predicted"/>
<reference evidence="11" key="1">
    <citation type="submission" date="2021-01" db="EMBL/GenBank/DDBJ databases">
        <authorList>
            <person name="Corre E."/>
            <person name="Pelletier E."/>
            <person name="Niang G."/>
            <person name="Scheremetjew M."/>
            <person name="Finn R."/>
            <person name="Kale V."/>
            <person name="Holt S."/>
            <person name="Cochrane G."/>
            <person name="Meng A."/>
            <person name="Brown T."/>
            <person name="Cohen L."/>
        </authorList>
    </citation>
    <scope>NUCLEOTIDE SEQUENCE</scope>
    <source>
        <strain evidence="11">CCMP3328</strain>
    </source>
</reference>
<dbReference type="InterPro" id="IPR018247">
    <property type="entry name" value="EF_Hand_1_Ca_BS"/>
</dbReference>
<dbReference type="GO" id="GO:0022841">
    <property type="term" value="F:potassium ion leak channel activity"/>
    <property type="evidence" value="ECO:0007669"/>
    <property type="project" value="TreeGrafter"/>
</dbReference>
<comment type="subcellular location">
    <subcellularLocation>
        <location evidence="1">Membrane</location>
        <topology evidence="1">Multi-pass membrane protein</topology>
    </subcellularLocation>
</comment>
<dbReference type="AlphaFoldDB" id="A0A7S0F4W3"/>
<dbReference type="GO" id="GO:0005737">
    <property type="term" value="C:cytoplasm"/>
    <property type="evidence" value="ECO:0007669"/>
    <property type="project" value="UniProtKB-ARBA"/>
</dbReference>
<dbReference type="InterPro" id="IPR013099">
    <property type="entry name" value="K_chnl_dom"/>
</dbReference>
<feature type="domain" description="EF-hand" evidence="10">
    <location>
        <begin position="219"/>
        <end position="251"/>
    </location>
</feature>